<dbReference type="Pfam" id="PF01597">
    <property type="entry name" value="GCV_H"/>
    <property type="match status" value="1"/>
</dbReference>
<dbReference type="PANTHER" id="PTHR11715">
    <property type="entry name" value="GLYCINE CLEAVAGE SYSTEM H PROTEIN"/>
    <property type="match status" value="1"/>
</dbReference>
<dbReference type="SUPFAM" id="SSF51230">
    <property type="entry name" value="Single hybrid motif"/>
    <property type="match status" value="1"/>
</dbReference>
<comment type="function">
    <text evidence="3">The glycine cleavage system catalyzes the degradation of glycine. The H protein shuttles the methylamine group of glycine from the P protein to the T protein.</text>
</comment>
<evidence type="ECO:0000256" key="4">
    <source>
        <dbReference type="PIRSR" id="PIRSR617453-50"/>
    </source>
</evidence>
<dbReference type="Proteomes" id="UP000051373">
    <property type="component" value="Unassembled WGS sequence"/>
</dbReference>
<feature type="modified residue" description="N6-lipoyllysine" evidence="3 4">
    <location>
        <position position="64"/>
    </location>
</feature>
<dbReference type="PANTHER" id="PTHR11715:SF3">
    <property type="entry name" value="GLYCINE CLEAVAGE SYSTEM H PROTEIN-RELATED"/>
    <property type="match status" value="1"/>
</dbReference>
<dbReference type="EMBL" id="LJUJ01000016">
    <property type="protein sequence ID" value="KPK63267.1"/>
    <property type="molecule type" value="Genomic_DNA"/>
</dbReference>
<evidence type="ECO:0000259" key="5">
    <source>
        <dbReference type="PROSITE" id="PS50968"/>
    </source>
</evidence>
<dbReference type="GO" id="GO:0019464">
    <property type="term" value="P:glycine decarboxylation via glycine cleavage system"/>
    <property type="evidence" value="ECO:0007669"/>
    <property type="project" value="UniProtKB-UniRule"/>
</dbReference>
<proteinExistence type="inferred from homology"/>
<dbReference type="InterPro" id="IPR017453">
    <property type="entry name" value="GCV_H_sub"/>
</dbReference>
<evidence type="ECO:0000256" key="2">
    <source>
        <dbReference type="ARBA" id="ARBA00022823"/>
    </source>
</evidence>
<sequence length="128" mass="14113">MANVIDGVKYTKEHEWIKIEGDVAIEGLTDYAQSELSDIVMVELPDVGRKTKAGDAIGTIEAVKAVTDIYAGLSGEVTEVNEKVTADPALVNKDPYGEGWLYKIKIEDAKEVDNLLSPEQYKELIEKK</sequence>
<organism evidence="6 7">
    <name type="scientific">candidate division WOR_3 bacterium SM23_42</name>
    <dbReference type="NCBI Taxonomy" id="1703779"/>
    <lineage>
        <taxon>Bacteria</taxon>
        <taxon>Bacteria division WOR-3</taxon>
    </lineage>
</organism>
<comment type="cofactor">
    <cofactor evidence="3">
        <name>(R)-lipoate</name>
        <dbReference type="ChEBI" id="CHEBI:83088"/>
    </cofactor>
    <text evidence="3">Binds 1 lipoyl cofactor covalently.</text>
</comment>
<comment type="similarity">
    <text evidence="1 3">Belongs to the GcvH family.</text>
</comment>
<evidence type="ECO:0000256" key="1">
    <source>
        <dbReference type="ARBA" id="ARBA00009249"/>
    </source>
</evidence>
<dbReference type="HAMAP" id="MF_00272">
    <property type="entry name" value="GcvH"/>
    <property type="match status" value="1"/>
</dbReference>
<comment type="caution">
    <text evidence="6">The sequence shown here is derived from an EMBL/GenBank/DDBJ whole genome shotgun (WGS) entry which is preliminary data.</text>
</comment>
<dbReference type="GO" id="GO:0005960">
    <property type="term" value="C:glycine cleavage complex"/>
    <property type="evidence" value="ECO:0007669"/>
    <property type="project" value="InterPro"/>
</dbReference>
<dbReference type="InterPro" id="IPR033753">
    <property type="entry name" value="GCV_H/Fam206"/>
</dbReference>
<comment type="subunit">
    <text evidence="3">The glycine cleavage system is composed of four proteins: P, T, L and H.</text>
</comment>
<evidence type="ECO:0000313" key="6">
    <source>
        <dbReference type="EMBL" id="KPK63267.1"/>
    </source>
</evidence>
<dbReference type="CDD" id="cd06848">
    <property type="entry name" value="GCS_H"/>
    <property type="match status" value="1"/>
</dbReference>
<dbReference type="AlphaFoldDB" id="A0A0S8FRA1"/>
<name>A0A0S8FRA1_UNCW3</name>
<keyword evidence="2 3" id="KW-0450">Lipoyl</keyword>
<dbReference type="PATRIC" id="fig|1703779.3.peg.2415"/>
<evidence type="ECO:0000256" key="3">
    <source>
        <dbReference type="HAMAP-Rule" id="MF_00272"/>
    </source>
</evidence>
<dbReference type="PROSITE" id="PS50968">
    <property type="entry name" value="BIOTINYL_LIPOYL"/>
    <property type="match status" value="1"/>
</dbReference>
<dbReference type="NCBIfam" id="TIGR00527">
    <property type="entry name" value="gcvH"/>
    <property type="match status" value="1"/>
</dbReference>
<dbReference type="STRING" id="1703779.AMJ83_07910"/>
<reference evidence="6 7" key="1">
    <citation type="journal article" date="2015" name="Microbiome">
        <title>Genomic resolution of linkages in carbon, nitrogen, and sulfur cycling among widespread estuary sediment bacteria.</title>
        <authorList>
            <person name="Baker B.J."/>
            <person name="Lazar C.S."/>
            <person name="Teske A.P."/>
            <person name="Dick G.J."/>
        </authorList>
    </citation>
    <scope>NUCLEOTIDE SEQUENCE [LARGE SCALE GENOMIC DNA]</scope>
    <source>
        <strain evidence="6">SM23_42</strain>
    </source>
</reference>
<evidence type="ECO:0000313" key="7">
    <source>
        <dbReference type="Proteomes" id="UP000051373"/>
    </source>
</evidence>
<protein>
    <recommendedName>
        <fullName evidence="3">Glycine cleavage system H protein</fullName>
    </recommendedName>
</protein>
<gene>
    <name evidence="3" type="primary">gcvH</name>
    <name evidence="6" type="ORF">AMJ83_07910</name>
</gene>
<dbReference type="GO" id="GO:0009249">
    <property type="term" value="P:protein lipoylation"/>
    <property type="evidence" value="ECO:0007669"/>
    <property type="project" value="TreeGrafter"/>
</dbReference>
<dbReference type="NCBIfam" id="NF002270">
    <property type="entry name" value="PRK01202.1"/>
    <property type="match status" value="1"/>
</dbReference>
<dbReference type="Gene3D" id="2.40.50.100">
    <property type="match status" value="1"/>
</dbReference>
<dbReference type="InterPro" id="IPR000089">
    <property type="entry name" value="Biotin_lipoyl"/>
</dbReference>
<dbReference type="InterPro" id="IPR002930">
    <property type="entry name" value="GCV_H"/>
</dbReference>
<dbReference type="GO" id="GO:0005829">
    <property type="term" value="C:cytosol"/>
    <property type="evidence" value="ECO:0007669"/>
    <property type="project" value="TreeGrafter"/>
</dbReference>
<accession>A0A0S8FRA1</accession>
<feature type="domain" description="Lipoyl-binding" evidence="5">
    <location>
        <begin position="23"/>
        <end position="105"/>
    </location>
</feature>
<dbReference type="InterPro" id="IPR011053">
    <property type="entry name" value="Single_hybrid_motif"/>
</dbReference>